<accession>A0A9P0HIM3</accession>
<dbReference type="InterPro" id="IPR047762">
    <property type="entry name" value="EHMT_CRR"/>
</dbReference>
<dbReference type="InterPro" id="IPR001214">
    <property type="entry name" value="SET_dom"/>
</dbReference>
<keyword evidence="2" id="KW-0158">Chromosome</keyword>
<dbReference type="InterPro" id="IPR002110">
    <property type="entry name" value="Ankyrin_rpt"/>
</dbReference>
<dbReference type="SMART" id="SM00468">
    <property type="entry name" value="PreSET"/>
    <property type="match status" value="1"/>
</dbReference>
<keyword evidence="3" id="KW-0808">Transferase</keyword>
<dbReference type="InterPro" id="IPR046341">
    <property type="entry name" value="SET_dom_sf"/>
</dbReference>
<dbReference type="SMART" id="SM00248">
    <property type="entry name" value="ANK"/>
    <property type="match status" value="7"/>
</dbReference>
<dbReference type="GO" id="GO:0005634">
    <property type="term" value="C:nucleus"/>
    <property type="evidence" value="ECO:0007669"/>
    <property type="project" value="InterPro"/>
</dbReference>
<dbReference type="GO" id="GO:0000122">
    <property type="term" value="P:negative regulation of transcription by RNA polymerase II"/>
    <property type="evidence" value="ECO:0007669"/>
    <property type="project" value="TreeGrafter"/>
</dbReference>
<feature type="region of interest" description="Disordered" evidence="6">
    <location>
        <begin position="129"/>
        <end position="303"/>
    </location>
</feature>
<feature type="compositionally biased region" description="Basic and acidic residues" evidence="6">
    <location>
        <begin position="189"/>
        <end position="200"/>
    </location>
</feature>
<feature type="compositionally biased region" description="Low complexity" evidence="6">
    <location>
        <begin position="342"/>
        <end position="353"/>
    </location>
</feature>
<dbReference type="Gene3D" id="1.25.40.20">
    <property type="entry name" value="Ankyrin repeat-containing domain"/>
    <property type="match status" value="2"/>
</dbReference>
<dbReference type="SUPFAM" id="SSF82199">
    <property type="entry name" value="SET domain"/>
    <property type="match status" value="1"/>
</dbReference>
<feature type="domain" description="Pre-SET" evidence="8">
    <location>
        <begin position="933"/>
        <end position="997"/>
    </location>
</feature>
<dbReference type="Proteomes" id="UP001152798">
    <property type="component" value="Chromosome 5"/>
</dbReference>
<comment type="subcellular location">
    <subcellularLocation>
        <location evidence="1">Chromosome</location>
    </subcellularLocation>
</comment>
<keyword evidence="3" id="KW-0489">Methyltransferase</keyword>
<protein>
    <submittedName>
        <fullName evidence="9">Uncharacterized protein</fullName>
    </submittedName>
</protein>
<dbReference type="Pfam" id="PF12796">
    <property type="entry name" value="Ank_2"/>
    <property type="match status" value="3"/>
</dbReference>
<feature type="compositionally biased region" description="Polar residues" evidence="6">
    <location>
        <begin position="252"/>
        <end position="290"/>
    </location>
</feature>
<dbReference type="Pfam" id="PF05033">
    <property type="entry name" value="Pre-SET"/>
    <property type="match status" value="1"/>
</dbReference>
<dbReference type="GO" id="GO:0046974">
    <property type="term" value="F:histone H3K9 methyltransferase activity"/>
    <property type="evidence" value="ECO:0007669"/>
    <property type="project" value="TreeGrafter"/>
</dbReference>
<dbReference type="PROSITE" id="PS50297">
    <property type="entry name" value="ANK_REP_REGION"/>
    <property type="match status" value="4"/>
</dbReference>
<evidence type="ECO:0000256" key="1">
    <source>
        <dbReference type="ARBA" id="ARBA00004286"/>
    </source>
</evidence>
<dbReference type="EMBL" id="OV725081">
    <property type="protein sequence ID" value="CAH1402620.1"/>
    <property type="molecule type" value="Genomic_DNA"/>
</dbReference>
<evidence type="ECO:0000256" key="2">
    <source>
        <dbReference type="ARBA" id="ARBA00022454"/>
    </source>
</evidence>
<feature type="repeat" description="ANK" evidence="5">
    <location>
        <begin position="811"/>
        <end position="843"/>
    </location>
</feature>
<dbReference type="InterPro" id="IPR036770">
    <property type="entry name" value="Ankyrin_rpt-contain_sf"/>
</dbReference>
<organism evidence="9 10">
    <name type="scientific">Nezara viridula</name>
    <name type="common">Southern green stink bug</name>
    <name type="synonym">Cimex viridulus</name>
    <dbReference type="NCBI Taxonomy" id="85310"/>
    <lineage>
        <taxon>Eukaryota</taxon>
        <taxon>Metazoa</taxon>
        <taxon>Ecdysozoa</taxon>
        <taxon>Arthropoda</taxon>
        <taxon>Hexapoda</taxon>
        <taxon>Insecta</taxon>
        <taxon>Pterygota</taxon>
        <taxon>Neoptera</taxon>
        <taxon>Paraneoptera</taxon>
        <taxon>Hemiptera</taxon>
        <taxon>Heteroptera</taxon>
        <taxon>Panheteroptera</taxon>
        <taxon>Pentatomomorpha</taxon>
        <taxon>Pentatomoidea</taxon>
        <taxon>Pentatomidae</taxon>
        <taxon>Pentatominae</taxon>
        <taxon>Nezara</taxon>
    </lineage>
</organism>
<dbReference type="Pfam" id="PF00856">
    <property type="entry name" value="SET"/>
    <property type="match status" value="1"/>
</dbReference>
<feature type="compositionally biased region" description="Basic and acidic residues" evidence="6">
    <location>
        <begin position="146"/>
        <end position="171"/>
    </location>
</feature>
<keyword evidence="5" id="KW-0040">ANK repeat</keyword>
<evidence type="ECO:0000256" key="6">
    <source>
        <dbReference type="SAM" id="MobiDB-lite"/>
    </source>
</evidence>
<dbReference type="GO" id="GO:0000785">
    <property type="term" value="C:chromatin"/>
    <property type="evidence" value="ECO:0007669"/>
    <property type="project" value="TreeGrafter"/>
</dbReference>
<dbReference type="PROSITE" id="PS50088">
    <property type="entry name" value="ANK_REPEAT"/>
    <property type="match status" value="6"/>
</dbReference>
<feature type="repeat" description="ANK" evidence="5">
    <location>
        <begin position="642"/>
        <end position="674"/>
    </location>
</feature>
<evidence type="ECO:0000259" key="8">
    <source>
        <dbReference type="PROSITE" id="PS50867"/>
    </source>
</evidence>
<dbReference type="PROSITE" id="PS50867">
    <property type="entry name" value="PRE_SET"/>
    <property type="match status" value="1"/>
</dbReference>
<dbReference type="Gene3D" id="2.170.270.10">
    <property type="entry name" value="SET domain"/>
    <property type="match status" value="1"/>
</dbReference>
<dbReference type="SMART" id="SM00317">
    <property type="entry name" value="SET"/>
    <property type="match status" value="1"/>
</dbReference>
<sequence>MADFILANELDDDIGDFDAGASTNSDNDKVDSSLIKRILCEMKSEFNRGIGNIPYTRIFKDDIDDPLPESVSSKIDPAANGFANDEKILLIKEDESNEDSLINQSINIEEVNQTSDNINSVILGGKESEVVDDRPDSKLNNVSDKALPEESEIPKKKRVNKENQKKSDKTPEIQTSEEVPEKKGRRSLRNIEKADPEVGLKRSSRRMSKEYSRESVLQNAIARKEKSFNSLNPTEDKHRRSSRLSDEKSAAKTRSSIKNNLKSTVETELPSSKVTNDSVKVLNGKTSKVSLNEVDTDNELKKATKIYSPIKISSLADSEHASEDDLSINFQPENEWEKGTDSSSNISSNSFQSKKNKYSLHNDQLQPPAKKSRPNSSPVPPEASEAPQYESDIPLMAWVNGICECITDGGLYPSKGSISTSRYCRALDTFESRIIGCCNQIDENTPLLRPSKTIPMLLMCQVHIERLKRHNCCPTCGLFCTQGNFYQCKDYHFFHKECELKRDDCYLCPHCASEDFIEVKLTLGSHQYPVFLPMQKPPNKFPLARITLNHTSFRGFDEKDEEEVKVLVPAKDLTFNKKKISTDGIPSVEKEKLENLMHALSTRNDVAQRYSQRAFYQACKNGDAEKLLSMLNSSNFSIKDTSSLMALHAAAGNGHLSVVHILVQAGSALESLDKSQYTPLMLAALNGHNNVVKYLVKAGADVSFKGSDGMTALHLAAKIGNLEACHYLLSAANTPLAYVDCVDDGLWTPLVWAAENRHANVVRYLLEKKADPQLRDSEMNIALHWSAFSGSMEITEDLINYGSAVNLCNAHGDTPLHIAARQAADNCVMLLLARGARSDITNKAGQLARDCVLLESSYCKTAIELNMKITSLVKGTIQSPRILCNDISRGNEMNPIQCINDIDEEPLPRGFIYITENCITSNLSIDRRITTMSGCRCEDMCTTASCMCSRISLRCWYDNRGKLLPDFNFKDPPMIFECNQTCECNAITCKNRVVQRGLKAKLQVCRTRHKEWGVITLKEIPKGTYVCEYIGEIISDCEADTREDDSYLFDLDNRDGESYCIDACKYGNVTRFVNHSCKPNLVPVRVFIGHHDLHFPRIAFFAARDIAPNEELGFDYGEKFWIIKCKKFTCACEEENCRYSSTTIHETLEKYKEKIKLEESL</sequence>
<feature type="region of interest" description="Disordered" evidence="6">
    <location>
        <begin position="362"/>
        <end position="387"/>
    </location>
</feature>
<evidence type="ECO:0000259" key="7">
    <source>
        <dbReference type="PROSITE" id="PS50280"/>
    </source>
</evidence>
<dbReference type="CDD" id="cd20905">
    <property type="entry name" value="EHMT_ZBD"/>
    <property type="match status" value="1"/>
</dbReference>
<dbReference type="GO" id="GO:0032259">
    <property type="term" value="P:methylation"/>
    <property type="evidence" value="ECO:0007669"/>
    <property type="project" value="UniProtKB-KW"/>
</dbReference>
<dbReference type="PANTHER" id="PTHR46307">
    <property type="entry name" value="G9A, ISOFORM B"/>
    <property type="match status" value="1"/>
</dbReference>
<feature type="compositionally biased region" description="Basic and acidic residues" evidence="6">
    <location>
        <begin position="234"/>
        <end position="250"/>
    </location>
</feature>
<evidence type="ECO:0000256" key="3">
    <source>
        <dbReference type="ARBA" id="ARBA00022603"/>
    </source>
</evidence>
<dbReference type="Pfam" id="PF21533">
    <property type="entry name" value="EHMT1-2_CRR"/>
    <property type="match status" value="1"/>
</dbReference>
<dbReference type="CDD" id="cd10543">
    <property type="entry name" value="SET_EHMT"/>
    <property type="match status" value="1"/>
</dbReference>
<gene>
    <name evidence="9" type="ORF">NEZAVI_LOCUS11397</name>
</gene>
<feature type="repeat" description="ANK" evidence="5">
    <location>
        <begin position="748"/>
        <end position="777"/>
    </location>
</feature>
<dbReference type="PROSITE" id="PS50280">
    <property type="entry name" value="SET"/>
    <property type="match status" value="1"/>
</dbReference>
<feature type="repeat" description="ANK" evidence="5">
    <location>
        <begin position="778"/>
        <end position="810"/>
    </location>
</feature>
<feature type="region of interest" description="Disordered" evidence="6">
    <location>
        <begin position="334"/>
        <end position="353"/>
    </location>
</feature>
<name>A0A9P0HIM3_NEZVI</name>
<evidence type="ECO:0000256" key="4">
    <source>
        <dbReference type="ARBA" id="ARBA00022691"/>
    </source>
</evidence>
<evidence type="ECO:0000256" key="5">
    <source>
        <dbReference type="PROSITE-ProRule" id="PRU00023"/>
    </source>
</evidence>
<feature type="domain" description="SET" evidence="7">
    <location>
        <begin position="1000"/>
        <end position="1117"/>
    </location>
</feature>
<dbReference type="GO" id="GO:0002039">
    <property type="term" value="F:p53 binding"/>
    <property type="evidence" value="ECO:0007669"/>
    <property type="project" value="InterPro"/>
</dbReference>
<dbReference type="OrthoDB" id="616263at2759"/>
<proteinExistence type="predicted"/>
<feature type="repeat" description="ANK" evidence="5">
    <location>
        <begin position="708"/>
        <end position="730"/>
    </location>
</feature>
<dbReference type="InterPro" id="IPR043550">
    <property type="entry name" value="EHMT1/EHMT2"/>
</dbReference>
<dbReference type="SUPFAM" id="SSF48403">
    <property type="entry name" value="Ankyrin repeat"/>
    <property type="match status" value="1"/>
</dbReference>
<evidence type="ECO:0000313" key="10">
    <source>
        <dbReference type="Proteomes" id="UP001152798"/>
    </source>
</evidence>
<reference evidence="9" key="1">
    <citation type="submission" date="2022-01" db="EMBL/GenBank/DDBJ databases">
        <authorList>
            <person name="King R."/>
        </authorList>
    </citation>
    <scope>NUCLEOTIDE SEQUENCE</scope>
</reference>
<keyword evidence="4" id="KW-0949">S-adenosyl-L-methionine</keyword>
<feature type="repeat" description="ANK" evidence="5">
    <location>
        <begin position="675"/>
        <end position="707"/>
    </location>
</feature>
<keyword evidence="10" id="KW-1185">Reference proteome</keyword>
<evidence type="ECO:0000313" key="9">
    <source>
        <dbReference type="EMBL" id="CAH1402620.1"/>
    </source>
</evidence>
<dbReference type="AlphaFoldDB" id="A0A9P0HIM3"/>
<dbReference type="GO" id="GO:0008270">
    <property type="term" value="F:zinc ion binding"/>
    <property type="evidence" value="ECO:0007669"/>
    <property type="project" value="InterPro"/>
</dbReference>
<dbReference type="PANTHER" id="PTHR46307:SF4">
    <property type="entry name" value="G9A, ISOFORM B"/>
    <property type="match status" value="1"/>
</dbReference>
<dbReference type="InterPro" id="IPR007728">
    <property type="entry name" value="Pre-SET_dom"/>
</dbReference>